<dbReference type="Pfam" id="PF10604">
    <property type="entry name" value="Polyketide_cyc2"/>
    <property type="match status" value="1"/>
</dbReference>
<proteinExistence type="predicted"/>
<dbReference type="InterPro" id="IPR023393">
    <property type="entry name" value="START-like_dom_sf"/>
</dbReference>
<comment type="caution">
    <text evidence="1">The sequence shown here is derived from an EMBL/GenBank/DDBJ whole genome shotgun (WGS) entry which is preliminary data.</text>
</comment>
<name>A0ABT5GK70_9MICO</name>
<dbReference type="Gene3D" id="3.30.530.20">
    <property type="match status" value="1"/>
</dbReference>
<dbReference type="Proteomes" id="UP001150259">
    <property type="component" value="Unassembled WGS sequence"/>
</dbReference>
<keyword evidence="2" id="KW-1185">Reference proteome</keyword>
<dbReference type="CDD" id="cd07812">
    <property type="entry name" value="SRPBCC"/>
    <property type="match status" value="1"/>
</dbReference>
<dbReference type="InterPro" id="IPR019587">
    <property type="entry name" value="Polyketide_cyclase/dehydratase"/>
</dbReference>
<gene>
    <name evidence="1" type="ORF">OO014_13520</name>
</gene>
<protein>
    <submittedName>
        <fullName evidence="1">SRPBCC family protein</fullName>
    </submittedName>
</protein>
<accession>A0ABT5GK70</accession>
<organism evidence="1 2">
    <name type="scientific">Intrasporangium calvum</name>
    <dbReference type="NCBI Taxonomy" id="53358"/>
    <lineage>
        <taxon>Bacteria</taxon>
        <taxon>Bacillati</taxon>
        <taxon>Actinomycetota</taxon>
        <taxon>Actinomycetes</taxon>
        <taxon>Micrococcales</taxon>
        <taxon>Intrasporangiaceae</taxon>
        <taxon>Intrasporangium</taxon>
    </lineage>
</organism>
<sequence>MSRTTRFMNCAPEDVFEILADGWSFASWVVGAARIREVDDTWPQPGSRIHHSVGLWPVLIDDSTSVLTLDRPYAIELKVRAWPTGEGKVRLECIAEEGGTRVVMTEDATNGPATLIPRLVRDPMLDARNVEALRRLAFLAERKAAEPRAAKRVEES</sequence>
<dbReference type="EMBL" id="JAPFQL010000060">
    <property type="protein sequence ID" value="MDC5698275.1"/>
    <property type="molecule type" value="Genomic_DNA"/>
</dbReference>
<dbReference type="SUPFAM" id="SSF55961">
    <property type="entry name" value="Bet v1-like"/>
    <property type="match status" value="1"/>
</dbReference>
<evidence type="ECO:0000313" key="2">
    <source>
        <dbReference type="Proteomes" id="UP001150259"/>
    </source>
</evidence>
<reference evidence="1 2" key="1">
    <citation type="submission" date="2022-11" db="EMBL/GenBank/DDBJ databases">
        <title>Anaerobic phenanthrene biodegradation by a DNRA strain PheN6.</title>
        <authorList>
            <person name="Zhang Z."/>
        </authorList>
    </citation>
    <scope>NUCLEOTIDE SEQUENCE [LARGE SCALE GENOMIC DNA]</scope>
    <source>
        <strain evidence="1 2">PheN6</strain>
    </source>
</reference>
<dbReference type="RefSeq" id="WP_272462849.1">
    <property type="nucleotide sequence ID" value="NZ_JAPFQL010000060.1"/>
</dbReference>
<evidence type="ECO:0000313" key="1">
    <source>
        <dbReference type="EMBL" id="MDC5698275.1"/>
    </source>
</evidence>